<feature type="region of interest" description="Disordered" evidence="1">
    <location>
        <begin position="340"/>
        <end position="382"/>
    </location>
</feature>
<keyword evidence="3" id="KW-1185">Reference proteome</keyword>
<protein>
    <submittedName>
        <fullName evidence="2">Uncharacterized protein</fullName>
    </submittedName>
</protein>
<feature type="region of interest" description="Disordered" evidence="1">
    <location>
        <begin position="119"/>
        <end position="166"/>
    </location>
</feature>
<accession>K0RZV4</accession>
<evidence type="ECO:0000313" key="2">
    <source>
        <dbReference type="EMBL" id="EJK58575.1"/>
    </source>
</evidence>
<evidence type="ECO:0000256" key="1">
    <source>
        <dbReference type="SAM" id="MobiDB-lite"/>
    </source>
</evidence>
<feature type="compositionally biased region" description="Basic and acidic residues" evidence="1">
    <location>
        <begin position="204"/>
        <end position="220"/>
    </location>
</feature>
<proteinExistence type="predicted"/>
<comment type="caution">
    <text evidence="2">The sequence shown here is derived from an EMBL/GenBank/DDBJ whole genome shotgun (WGS) entry which is preliminary data.</text>
</comment>
<reference evidence="2 3" key="1">
    <citation type="journal article" date="2012" name="Genome Biol.">
        <title>Genome and low-iron response of an oceanic diatom adapted to chronic iron limitation.</title>
        <authorList>
            <person name="Lommer M."/>
            <person name="Specht M."/>
            <person name="Roy A.S."/>
            <person name="Kraemer L."/>
            <person name="Andreson R."/>
            <person name="Gutowska M.A."/>
            <person name="Wolf J."/>
            <person name="Bergner S.V."/>
            <person name="Schilhabel M.B."/>
            <person name="Klostermeier U.C."/>
            <person name="Beiko R.G."/>
            <person name="Rosenstiel P."/>
            <person name="Hippler M."/>
            <person name="Laroche J."/>
        </authorList>
    </citation>
    <scope>NUCLEOTIDE SEQUENCE [LARGE SCALE GENOMIC DNA]</scope>
    <source>
        <strain evidence="2 3">CCMP1005</strain>
    </source>
</reference>
<organism evidence="2 3">
    <name type="scientific">Thalassiosira oceanica</name>
    <name type="common">Marine diatom</name>
    <dbReference type="NCBI Taxonomy" id="159749"/>
    <lineage>
        <taxon>Eukaryota</taxon>
        <taxon>Sar</taxon>
        <taxon>Stramenopiles</taxon>
        <taxon>Ochrophyta</taxon>
        <taxon>Bacillariophyta</taxon>
        <taxon>Coscinodiscophyceae</taxon>
        <taxon>Thalassiosirophycidae</taxon>
        <taxon>Thalassiosirales</taxon>
        <taxon>Thalassiosiraceae</taxon>
        <taxon>Thalassiosira</taxon>
    </lineage>
</organism>
<feature type="compositionally biased region" description="Polar residues" evidence="1">
    <location>
        <begin position="137"/>
        <end position="151"/>
    </location>
</feature>
<dbReference type="Proteomes" id="UP000266841">
    <property type="component" value="Unassembled WGS sequence"/>
</dbReference>
<sequence length="382" mass="41499">MEWTTSGASRLKANLSRSFGARRAKSTNNKRGAKPKGHSSATIFATSKQSSRGEVFEVAVALAAEDDRFFAAEGALTCVSCPSPLARTTTGRRHPCHATSARSSKYIARRLEERRALQATSISRCKPREAIDPSRVRFSSTEPAATRSASSGPREPLTFPPSSSSTTAIAECMKSKAPLIAKDSGMARFKRHDLNDFDLEEELEERRSPQGAKFDRDDSVPKSNTVAGDPQRGGCNSSVADQQASSWSSSRTPFEPHQNLLIEAERQAILVQELARRGIGFPAAVANSHGVLSYPTGNDQPYRIQTGIKMNLATLKSQTANDQAPHDSGDCQWPPMRFFDNGTEVNIQGQPLGQLHGDPVQPEEKRPADESKECAGDFLPSN</sequence>
<dbReference type="EMBL" id="AGNL01024862">
    <property type="protein sequence ID" value="EJK58575.1"/>
    <property type="molecule type" value="Genomic_DNA"/>
</dbReference>
<feature type="compositionally biased region" description="Basic and acidic residues" evidence="1">
    <location>
        <begin position="126"/>
        <end position="135"/>
    </location>
</feature>
<feature type="region of interest" description="Disordered" evidence="1">
    <location>
        <begin position="1"/>
        <end position="46"/>
    </location>
</feature>
<feature type="compositionally biased region" description="Basic and acidic residues" evidence="1">
    <location>
        <begin position="362"/>
        <end position="375"/>
    </location>
</feature>
<gene>
    <name evidence="2" type="ORF">THAOC_21290</name>
</gene>
<feature type="compositionally biased region" description="Polar residues" evidence="1">
    <location>
        <begin position="234"/>
        <end position="252"/>
    </location>
</feature>
<dbReference type="AlphaFoldDB" id="K0RZV4"/>
<name>K0RZV4_THAOC</name>
<evidence type="ECO:0000313" key="3">
    <source>
        <dbReference type="Proteomes" id="UP000266841"/>
    </source>
</evidence>
<feature type="region of interest" description="Disordered" evidence="1">
    <location>
        <begin position="200"/>
        <end position="254"/>
    </location>
</feature>